<dbReference type="SUPFAM" id="SSF56784">
    <property type="entry name" value="HAD-like"/>
    <property type="match status" value="1"/>
</dbReference>
<dbReference type="Proteomes" id="UP000004259">
    <property type="component" value="Unassembled WGS sequence"/>
</dbReference>
<dbReference type="InterPro" id="IPR006379">
    <property type="entry name" value="HAD-SF_hydro_IIB"/>
</dbReference>
<reference evidence="1 2" key="1">
    <citation type="submission" date="2011-02" db="EMBL/GenBank/DDBJ databases">
        <authorList>
            <person name="Nelson K.E."/>
            <person name="Sutton G."/>
            <person name="Torralba M."/>
            <person name="Durkin S."/>
            <person name="Harkins D."/>
            <person name="Montgomery R."/>
            <person name="Ziemer C."/>
            <person name="Klaassens E."/>
            <person name="Ocuiv P."/>
            <person name="Morrison M."/>
        </authorList>
    </citation>
    <scope>NUCLEOTIDE SEQUENCE [LARGE SCALE GENOMIC DNA]</scope>
    <source>
        <strain evidence="1 2">8</strain>
    </source>
</reference>
<dbReference type="EMBL" id="ADKM02000034">
    <property type="protein sequence ID" value="EGC04175.1"/>
    <property type="molecule type" value="Genomic_DNA"/>
</dbReference>
<dbReference type="GO" id="GO:0005829">
    <property type="term" value="C:cytosol"/>
    <property type="evidence" value="ECO:0007669"/>
    <property type="project" value="TreeGrafter"/>
</dbReference>
<dbReference type="Gene3D" id="3.40.50.1000">
    <property type="entry name" value="HAD superfamily/HAD-like"/>
    <property type="match status" value="1"/>
</dbReference>
<proteinExistence type="predicted"/>
<gene>
    <name evidence="1" type="ORF">CUS_4598</name>
</gene>
<keyword evidence="2" id="KW-1185">Reference proteome</keyword>
<protein>
    <submittedName>
        <fullName evidence="1">Haloacid dehalogenase-like hydrolase</fullName>
    </submittedName>
</protein>
<feature type="non-terminal residue" evidence="1">
    <location>
        <position position="1"/>
    </location>
</feature>
<dbReference type="RefSeq" id="WP_002847488.1">
    <property type="nucleotide sequence ID" value="NZ_ADKM02000034.1"/>
</dbReference>
<sequence length="185" mass="21280">IFYKSIEKELCDRTVKLIREYDAVPMFERRDGVFFDFEQRTLPMITRIRDSFRSQGKNVDRCTSDADFSFDKFIICYDKYTNTDKLKFSLENDFFWIHRGEGFAEIVPKPCSKATGITLVLEHYDMASENAFAIGDSLNDLPMFSAVGTGIAMGNGTDLIPHAQYVTDDVEKDGIYKAMEKFGFF</sequence>
<dbReference type="GO" id="GO:0000287">
    <property type="term" value="F:magnesium ion binding"/>
    <property type="evidence" value="ECO:0007669"/>
    <property type="project" value="TreeGrafter"/>
</dbReference>
<dbReference type="PANTHER" id="PTHR10000:SF25">
    <property type="entry name" value="PHOSPHATASE YKRA-RELATED"/>
    <property type="match status" value="1"/>
</dbReference>
<dbReference type="PANTHER" id="PTHR10000">
    <property type="entry name" value="PHOSPHOSERINE PHOSPHATASE"/>
    <property type="match status" value="1"/>
</dbReference>
<dbReference type="Pfam" id="PF08282">
    <property type="entry name" value="Hydrolase_3"/>
    <property type="match status" value="1"/>
</dbReference>
<comment type="caution">
    <text evidence="1">The sequence shown here is derived from an EMBL/GenBank/DDBJ whole genome shotgun (WGS) entry which is preliminary data.</text>
</comment>
<name>E9S951_RUMAL</name>
<dbReference type="OrthoDB" id="9810101at2"/>
<accession>E9S951</accession>
<keyword evidence="1" id="KW-0378">Hydrolase</keyword>
<dbReference type="Gene3D" id="3.30.1240.10">
    <property type="match status" value="1"/>
</dbReference>
<dbReference type="PROSITE" id="PS01229">
    <property type="entry name" value="COF_2"/>
    <property type="match status" value="1"/>
</dbReference>
<evidence type="ECO:0000313" key="1">
    <source>
        <dbReference type="EMBL" id="EGC04175.1"/>
    </source>
</evidence>
<evidence type="ECO:0000313" key="2">
    <source>
        <dbReference type="Proteomes" id="UP000004259"/>
    </source>
</evidence>
<organism evidence="1 2">
    <name type="scientific">Ruminococcus albus 8</name>
    <dbReference type="NCBI Taxonomy" id="246199"/>
    <lineage>
        <taxon>Bacteria</taxon>
        <taxon>Bacillati</taxon>
        <taxon>Bacillota</taxon>
        <taxon>Clostridia</taxon>
        <taxon>Eubacteriales</taxon>
        <taxon>Oscillospiraceae</taxon>
        <taxon>Ruminococcus</taxon>
    </lineage>
</organism>
<dbReference type="STRING" id="246199.CUS_4598"/>
<dbReference type="GO" id="GO:0016791">
    <property type="term" value="F:phosphatase activity"/>
    <property type="evidence" value="ECO:0007669"/>
    <property type="project" value="TreeGrafter"/>
</dbReference>
<dbReference type="eggNOG" id="COG0561">
    <property type="taxonomic scope" value="Bacteria"/>
</dbReference>
<dbReference type="InterPro" id="IPR023214">
    <property type="entry name" value="HAD_sf"/>
</dbReference>
<dbReference type="AlphaFoldDB" id="E9S951"/>
<dbReference type="NCBIfam" id="TIGR01484">
    <property type="entry name" value="HAD-SF-IIB"/>
    <property type="match status" value="1"/>
</dbReference>
<dbReference type="InterPro" id="IPR036412">
    <property type="entry name" value="HAD-like_sf"/>
</dbReference>